<dbReference type="InterPro" id="IPR059206">
    <property type="entry name" value="Sll1717-like"/>
</dbReference>
<reference evidence="1" key="1">
    <citation type="submission" date="2016-01" db="EMBL/GenBank/DDBJ databases">
        <authorList>
            <person name="Peeters C."/>
        </authorList>
    </citation>
    <scope>NUCLEOTIDE SEQUENCE [LARGE SCALE GENOMIC DNA]</scope>
    <source>
        <strain evidence="1">LMG 22940</strain>
    </source>
</reference>
<evidence type="ECO:0000313" key="1">
    <source>
        <dbReference type="EMBL" id="SAL77351.1"/>
    </source>
</evidence>
<dbReference type="NCBIfam" id="NF047389">
    <property type="entry name" value="ATPase_Sll1717"/>
    <property type="match status" value="1"/>
</dbReference>
<dbReference type="AlphaFoldDB" id="A0A158KA72"/>
<dbReference type="RefSeq" id="WP_087647229.1">
    <property type="nucleotide sequence ID" value="NZ_FCON02000071.1"/>
</dbReference>
<dbReference type="Proteomes" id="UP000054770">
    <property type="component" value="Unassembled WGS sequence"/>
</dbReference>
<accession>A0A158KA72</accession>
<sequence>MSNATADVELKLGDKTLFGNDAGEDEDIEVLTSYFVNQPAFDDFLDSSVRLQVARARKGMGKSALLSKFAHDLAGLPTEPLTVHVVPSTLTGMLEPPDTENSTILENYWKQVICRAVGFEIAKAIGFAYRDDAITLVENAELAGFKGRSLIGALTSRLLGKITVLGAIEIKNNPVELRSHDQVLKRIQEEARDARDVWFLLDDLDTKYQNVPAQQAYVSSFFSACRSLIREIKGISIRATVRSDVWTSLRGAEDLDKFEQYVCDIAWSTAQQKDIIVKRIYAYVKRNHGGSHVATHWSIEKHADDFIELAFARRLKWGDSAVPAINILRIFSGGRPRWMAQLCRLAGNRAAVNKSARIGASEINEVMADFGKRRLADLYKEHLHQFQDLKKVVEAFSNGERRYRTDDLVNHITKTYLRGKSIKSVPEVDGAAFRDSMQIAHFLFKCGFVVGHNLEKATQDSPEFVTYDMRPDLLQVDTNLDDGMDWEIQASYRKALRIR</sequence>
<gene>
    <name evidence="1" type="ORF">AWB68_05180</name>
</gene>
<keyword evidence="2" id="KW-1185">Reference proteome</keyword>
<dbReference type="EMBL" id="FCON02000071">
    <property type="protein sequence ID" value="SAL77351.1"/>
    <property type="molecule type" value="Genomic_DNA"/>
</dbReference>
<protein>
    <submittedName>
        <fullName evidence="1">Uncharacterized protein</fullName>
    </submittedName>
</protein>
<evidence type="ECO:0000313" key="2">
    <source>
        <dbReference type="Proteomes" id="UP000054770"/>
    </source>
</evidence>
<name>A0A158KA72_9BURK</name>
<organism evidence="1 2">
    <name type="scientific">Caballeronia choica</name>
    <dbReference type="NCBI Taxonomy" id="326476"/>
    <lineage>
        <taxon>Bacteria</taxon>
        <taxon>Pseudomonadati</taxon>
        <taxon>Pseudomonadota</taxon>
        <taxon>Betaproteobacteria</taxon>
        <taxon>Burkholderiales</taxon>
        <taxon>Burkholderiaceae</taxon>
        <taxon>Caballeronia</taxon>
    </lineage>
</organism>
<comment type="caution">
    <text evidence="1">The sequence shown here is derived from an EMBL/GenBank/DDBJ whole genome shotgun (WGS) entry which is preliminary data.</text>
</comment>
<dbReference type="OrthoDB" id="1550553at2"/>
<proteinExistence type="predicted"/>